<keyword evidence="3" id="KW-1185">Reference proteome</keyword>
<evidence type="ECO:0000313" key="3">
    <source>
        <dbReference type="Proteomes" id="UP001500063"/>
    </source>
</evidence>
<feature type="region of interest" description="Disordered" evidence="1">
    <location>
        <begin position="71"/>
        <end position="94"/>
    </location>
</feature>
<evidence type="ECO:0000313" key="2">
    <source>
        <dbReference type="EMBL" id="GAA0346243.1"/>
    </source>
</evidence>
<dbReference type="EMBL" id="BAAABW010000013">
    <property type="protein sequence ID" value="GAA0346243.1"/>
    <property type="molecule type" value="Genomic_DNA"/>
</dbReference>
<reference evidence="3" key="1">
    <citation type="journal article" date="2019" name="Int. J. Syst. Evol. Microbiol.">
        <title>The Global Catalogue of Microorganisms (GCM) 10K type strain sequencing project: providing services to taxonomists for standard genome sequencing and annotation.</title>
        <authorList>
            <consortium name="The Broad Institute Genomics Platform"/>
            <consortium name="The Broad Institute Genome Sequencing Center for Infectious Disease"/>
            <person name="Wu L."/>
            <person name="Ma J."/>
        </authorList>
    </citation>
    <scope>NUCLEOTIDE SEQUENCE [LARGE SCALE GENOMIC DNA]</scope>
    <source>
        <strain evidence="3">JCM 4565</strain>
    </source>
</reference>
<name>A0ABP3GI80_9ACTN</name>
<protein>
    <submittedName>
        <fullName evidence="2">Uncharacterized protein</fullName>
    </submittedName>
</protein>
<evidence type="ECO:0000256" key="1">
    <source>
        <dbReference type="SAM" id="MobiDB-lite"/>
    </source>
</evidence>
<proteinExistence type="predicted"/>
<organism evidence="2 3">
    <name type="scientific">Streptomyces blastmyceticus</name>
    <dbReference type="NCBI Taxonomy" id="68180"/>
    <lineage>
        <taxon>Bacteria</taxon>
        <taxon>Bacillati</taxon>
        <taxon>Actinomycetota</taxon>
        <taxon>Actinomycetes</taxon>
        <taxon>Kitasatosporales</taxon>
        <taxon>Streptomycetaceae</taxon>
        <taxon>Streptomyces</taxon>
    </lineage>
</organism>
<dbReference type="Proteomes" id="UP001500063">
    <property type="component" value="Unassembled WGS sequence"/>
</dbReference>
<comment type="caution">
    <text evidence="2">The sequence shown here is derived from an EMBL/GenBank/DDBJ whole genome shotgun (WGS) entry which is preliminary data.</text>
</comment>
<accession>A0ABP3GI80</accession>
<gene>
    <name evidence="2" type="ORF">GCM10010319_23310</name>
</gene>
<sequence>MLPIRYLLTAAHVLLTLSTPEQDEGLSLERLREKLHTARAAAVTIARLCRALPPCQLPLGSADRPAVVRAAWPDGVGGPTQQGHPPRCPHRRRLAGRCRGSDSWTRTW</sequence>